<feature type="non-terminal residue" evidence="1">
    <location>
        <position position="725"/>
    </location>
</feature>
<reference evidence="1" key="1">
    <citation type="submission" date="2023-10" db="EMBL/GenBank/DDBJ databases">
        <authorList>
            <person name="Chen Y."/>
            <person name="Shah S."/>
            <person name="Dougan E. K."/>
            <person name="Thang M."/>
            <person name="Chan C."/>
        </authorList>
    </citation>
    <scope>NUCLEOTIDE SEQUENCE [LARGE SCALE GENOMIC DNA]</scope>
</reference>
<dbReference type="Proteomes" id="UP001189429">
    <property type="component" value="Unassembled WGS sequence"/>
</dbReference>
<accession>A0ABN9RPW9</accession>
<sequence length="725" mass="77980">AGDVRFSIASADLDVAFYHMRVPDGMEEYFMLPPISAKYLAPRGIAVAGVSGESVLLPQEVLQTSLGRAGFSPGDLILDGHCGCQLADDPDSVVGAGHVDNYFVLGGSPKTVGERLRAIADDLTHRGLAVHELEAPSHDCDFFGLSLREGRWLSLRQVIIGFLLRVLTGHIAWALLLLRRELLCILGATYACIEAAVSTAAPLWPTVRHELQLVHDLLPLCAAALGAAWHGRVACTGASPFGLGVVARRAPQDLVGTIGGVAEKWRYKVEGGAHARSRAVGLDLGVSSVPLGDVVADLGDDARVRGDGIDDYSSFADVLGGAHVGPLELQSPGPLGDSDKSILGMRPAVDFDEALVEFMDNEFLIGSAGNQGNVPLAAVVLFLRSFRMRALVLLAKAPRAAAAWSRRARAWPRWLLPRRVASAWAGLLIHDGSHLLALCILVMFASYLRRGEAAKLCARHLVALSEAAGPGYQFFELLLHEGGQEPGRTGVSDESILFDRGPLLTPLQPALKLPITPSEPLWGQEASRLGTLLSLAGRRLSLDRLRPHLCSLRLREASNVMRSQRRLLAETQWRWRWRTTKSLNRYARETKLLDGISWFSPVVMDLRAFVESGLVARVSGRLPGWLATGLVPAAGGGAAGPDDGGPPADAVRRHLQRQYRRAAAPGRALRRRPVLELFCGASAIAKAVLACGLAAFGLDWQRGPLEDHVLPAFVATVVGWIQSRA</sequence>
<gene>
    <name evidence="1" type="ORF">PCOR1329_LOCUS22499</name>
</gene>
<protein>
    <submittedName>
        <fullName evidence="1">Uncharacterized protein</fullName>
    </submittedName>
</protein>
<comment type="caution">
    <text evidence="1">The sequence shown here is derived from an EMBL/GenBank/DDBJ whole genome shotgun (WGS) entry which is preliminary data.</text>
</comment>
<feature type="non-terminal residue" evidence="1">
    <location>
        <position position="1"/>
    </location>
</feature>
<dbReference type="EMBL" id="CAUYUJ010007531">
    <property type="protein sequence ID" value="CAK0821075.1"/>
    <property type="molecule type" value="Genomic_DNA"/>
</dbReference>
<keyword evidence="2" id="KW-1185">Reference proteome</keyword>
<proteinExistence type="predicted"/>
<evidence type="ECO:0000313" key="2">
    <source>
        <dbReference type="Proteomes" id="UP001189429"/>
    </source>
</evidence>
<organism evidence="1 2">
    <name type="scientific">Prorocentrum cordatum</name>
    <dbReference type="NCBI Taxonomy" id="2364126"/>
    <lineage>
        <taxon>Eukaryota</taxon>
        <taxon>Sar</taxon>
        <taxon>Alveolata</taxon>
        <taxon>Dinophyceae</taxon>
        <taxon>Prorocentrales</taxon>
        <taxon>Prorocentraceae</taxon>
        <taxon>Prorocentrum</taxon>
    </lineage>
</organism>
<name>A0ABN9RPW9_9DINO</name>
<evidence type="ECO:0000313" key="1">
    <source>
        <dbReference type="EMBL" id="CAK0821075.1"/>
    </source>
</evidence>